<sequence length="160" mass="19161">MLIISAIDIAKTVMMFLNKIVSHEIKNFTKVDKSLQILYTRLNIKRIWVTENILQNKHPLKSFLIQRFGLCFRTKRFPLYYNGYAYTSSLRRRNDIIRCIIKTYYYFTLIVQIYLCQIYSLNTFYTCQTKSTNQNLFQEEAIVEFQKLILVNNKAKCHSN</sequence>
<evidence type="ECO:0000313" key="2">
    <source>
        <dbReference type="Proteomes" id="UP000689195"/>
    </source>
</evidence>
<protein>
    <submittedName>
        <fullName evidence="1">Uncharacterized protein</fullName>
    </submittedName>
</protein>
<dbReference type="AlphaFoldDB" id="A0A8S1XTM9"/>
<comment type="caution">
    <text evidence="1">The sequence shown here is derived from an EMBL/GenBank/DDBJ whole genome shotgun (WGS) entry which is preliminary data.</text>
</comment>
<dbReference type="EMBL" id="CAJJDO010000135">
    <property type="protein sequence ID" value="CAD8204008.1"/>
    <property type="molecule type" value="Genomic_DNA"/>
</dbReference>
<accession>A0A8S1XTM9</accession>
<gene>
    <name evidence="1" type="ORF">PPENT_87.1.T1350144</name>
</gene>
<name>A0A8S1XTM9_9CILI</name>
<evidence type="ECO:0000313" key="1">
    <source>
        <dbReference type="EMBL" id="CAD8204008.1"/>
    </source>
</evidence>
<keyword evidence="2" id="KW-1185">Reference proteome</keyword>
<reference evidence="1" key="1">
    <citation type="submission" date="2021-01" db="EMBL/GenBank/DDBJ databases">
        <authorList>
            <consortium name="Genoscope - CEA"/>
            <person name="William W."/>
        </authorList>
    </citation>
    <scope>NUCLEOTIDE SEQUENCE</scope>
</reference>
<organism evidence="1 2">
    <name type="scientific">Paramecium pentaurelia</name>
    <dbReference type="NCBI Taxonomy" id="43138"/>
    <lineage>
        <taxon>Eukaryota</taxon>
        <taxon>Sar</taxon>
        <taxon>Alveolata</taxon>
        <taxon>Ciliophora</taxon>
        <taxon>Intramacronucleata</taxon>
        <taxon>Oligohymenophorea</taxon>
        <taxon>Peniculida</taxon>
        <taxon>Parameciidae</taxon>
        <taxon>Paramecium</taxon>
    </lineage>
</organism>
<dbReference type="Proteomes" id="UP000689195">
    <property type="component" value="Unassembled WGS sequence"/>
</dbReference>
<proteinExistence type="predicted"/>